<gene>
    <name evidence="2" type="ORF">KAK06_08380</name>
</gene>
<dbReference type="InterPro" id="IPR034660">
    <property type="entry name" value="DinB/YfiT-like"/>
</dbReference>
<keyword evidence="2" id="KW-0808">Transferase</keyword>
<dbReference type="InterPro" id="IPR016181">
    <property type="entry name" value="Acyl_CoA_acyltransferase"/>
</dbReference>
<dbReference type="EC" id="2.3.1.-" evidence="2"/>
<keyword evidence="2" id="KW-0012">Acyltransferase</keyword>
<dbReference type="InterPro" id="IPR000182">
    <property type="entry name" value="GNAT_dom"/>
</dbReference>
<dbReference type="Pfam" id="PF13302">
    <property type="entry name" value="Acetyltransf_3"/>
    <property type="match status" value="1"/>
</dbReference>
<organism evidence="2 3">
    <name type="scientific">Ideonella aquatica</name>
    <dbReference type="NCBI Taxonomy" id="2824119"/>
    <lineage>
        <taxon>Bacteria</taxon>
        <taxon>Pseudomonadati</taxon>
        <taxon>Pseudomonadota</taxon>
        <taxon>Betaproteobacteria</taxon>
        <taxon>Burkholderiales</taxon>
        <taxon>Sphaerotilaceae</taxon>
        <taxon>Ideonella</taxon>
    </lineage>
</organism>
<proteinExistence type="predicted"/>
<reference evidence="2" key="1">
    <citation type="submission" date="2021-04" db="EMBL/GenBank/DDBJ databases">
        <title>The genome sequence of Ideonella sp. 4Y11.</title>
        <authorList>
            <person name="Liu Y."/>
        </authorList>
    </citation>
    <scope>NUCLEOTIDE SEQUENCE</scope>
    <source>
        <strain evidence="2">4Y11</strain>
    </source>
</reference>
<accession>A0A940YGI9</accession>
<dbReference type="SUPFAM" id="SSF109854">
    <property type="entry name" value="DinB/YfiT-like putative metalloenzymes"/>
    <property type="match status" value="1"/>
</dbReference>
<dbReference type="Proteomes" id="UP000678374">
    <property type="component" value="Unassembled WGS sequence"/>
</dbReference>
<name>A0A940YGI9_9BURK</name>
<feature type="domain" description="N-acetyltransferase" evidence="1">
    <location>
        <begin position="8"/>
        <end position="155"/>
    </location>
</feature>
<dbReference type="PROSITE" id="PS51186">
    <property type="entry name" value="GNAT"/>
    <property type="match status" value="1"/>
</dbReference>
<dbReference type="InterPro" id="IPR024775">
    <property type="entry name" value="DinB-like"/>
</dbReference>
<keyword evidence="3" id="KW-1185">Reference proteome</keyword>
<evidence type="ECO:0000259" key="1">
    <source>
        <dbReference type="PROSITE" id="PS51186"/>
    </source>
</evidence>
<dbReference type="Gene3D" id="3.40.630.30">
    <property type="match status" value="1"/>
</dbReference>
<comment type="caution">
    <text evidence="2">The sequence shown here is derived from an EMBL/GenBank/DDBJ whole genome shotgun (WGS) entry which is preliminary data.</text>
</comment>
<dbReference type="RefSeq" id="WP_210801484.1">
    <property type="nucleotide sequence ID" value="NZ_JAGQDE010000005.1"/>
</dbReference>
<dbReference type="EMBL" id="JAGQDE010000005">
    <property type="protein sequence ID" value="MBQ0958974.1"/>
    <property type="molecule type" value="Genomic_DNA"/>
</dbReference>
<evidence type="ECO:0000313" key="2">
    <source>
        <dbReference type="EMBL" id="MBQ0958974.1"/>
    </source>
</evidence>
<dbReference type="GO" id="GO:0016747">
    <property type="term" value="F:acyltransferase activity, transferring groups other than amino-acyl groups"/>
    <property type="evidence" value="ECO:0007669"/>
    <property type="project" value="InterPro"/>
</dbReference>
<dbReference type="SUPFAM" id="SSF55729">
    <property type="entry name" value="Acyl-CoA N-acyltransferases (Nat)"/>
    <property type="match status" value="1"/>
</dbReference>
<dbReference type="AlphaFoldDB" id="A0A940YGI9"/>
<protein>
    <submittedName>
        <fullName evidence="2">GNAT family N-acetyltransferase</fullName>
        <ecNumber evidence="2">2.3.1.-</ecNumber>
    </submittedName>
</protein>
<dbReference type="Gene3D" id="1.20.120.450">
    <property type="entry name" value="dinb family like domain"/>
    <property type="match status" value="1"/>
</dbReference>
<sequence>MSTRHPAGELLPIDREPSVALRAAADSVEPLGWVLQATLDLYARRGYQPPWIGYVWREDDAYRGSCGWAGPPDATGEVELAYFSFPGHEGQGVATRMARALLAQCFPAADGLRLIAHTLPQEGPSCRILRGLGFECLGPIEHPDDGTVWKWREPAHVAAEAPQAALLQRLAAMPAELRAALSGLDTATLRRQPLHDRSPLQEHAFHLWDCEARLYAPRIRRTLTETLPWLAPVAIGGWVEAHGYFNRPLVEGLEGFAQARGALVETLRALASADWGRLARRADGRHHSVRALLDELLAHDEDHRQRIAAILSA</sequence>
<dbReference type="Pfam" id="PF12867">
    <property type="entry name" value="DinB_2"/>
    <property type="match status" value="1"/>
</dbReference>
<evidence type="ECO:0000313" key="3">
    <source>
        <dbReference type="Proteomes" id="UP000678374"/>
    </source>
</evidence>